<dbReference type="PANTHER" id="PTHR45138">
    <property type="entry name" value="REGULATORY COMPONENTS OF SENSORY TRANSDUCTION SYSTEM"/>
    <property type="match status" value="1"/>
</dbReference>
<dbReference type="Gene3D" id="3.30.70.270">
    <property type="match status" value="1"/>
</dbReference>
<dbReference type="NCBIfam" id="TIGR00254">
    <property type="entry name" value="GGDEF"/>
    <property type="match status" value="1"/>
</dbReference>
<dbReference type="SMART" id="SM00267">
    <property type="entry name" value="GGDEF"/>
    <property type="match status" value="1"/>
</dbReference>
<keyword evidence="2" id="KW-1133">Transmembrane helix</keyword>
<gene>
    <name evidence="4" type="ORF">H8L67_02635</name>
</gene>
<feature type="transmembrane region" description="Helical" evidence="2">
    <location>
        <begin position="48"/>
        <end position="67"/>
    </location>
</feature>
<evidence type="ECO:0000313" key="4">
    <source>
        <dbReference type="EMBL" id="QYR53426.1"/>
    </source>
</evidence>
<dbReference type="PROSITE" id="PS50887">
    <property type="entry name" value="GGDEF"/>
    <property type="match status" value="1"/>
</dbReference>
<feature type="transmembrane region" description="Helical" evidence="2">
    <location>
        <begin position="18"/>
        <end position="36"/>
    </location>
</feature>
<feature type="transmembrane region" description="Helical" evidence="2">
    <location>
        <begin position="76"/>
        <end position="96"/>
    </location>
</feature>
<dbReference type="RefSeq" id="WP_220380242.1">
    <property type="nucleotide sequence ID" value="NZ_CP080544.1"/>
</dbReference>
<dbReference type="InterPro" id="IPR029787">
    <property type="entry name" value="Nucleotide_cyclase"/>
</dbReference>
<dbReference type="Pfam" id="PF00990">
    <property type="entry name" value="GGDEF"/>
    <property type="match status" value="1"/>
</dbReference>
<evidence type="ECO:0000313" key="5">
    <source>
        <dbReference type="Proteomes" id="UP000824755"/>
    </source>
</evidence>
<evidence type="ECO:0000259" key="3">
    <source>
        <dbReference type="PROSITE" id="PS50887"/>
    </source>
</evidence>
<keyword evidence="2" id="KW-0472">Membrane</keyword>
<dbReference type="InterPro" id="IPR050469">
    <property type="entry name" value="Diguanylate_Cyclase"/>
</dbReference>
<dbReference type="EC" id="2.7.7.65" evidence="1"/>
<accession>A0ABX8WRG8</accession>
<feature type="transmembrane region" description="Helical" evidence="2">
    <location>
        <begin position="170"/>
        <end position="188"/>
    </location>
</feature>
<feature type="transmembrane region" description="Helical" evidence="2">
    <location>
        <begin position="129"/>
        <end position="150"/>
    </location>
</feature>
<sequence>MAAPDKIMLELGAGGELVVARIRLAIAFLLFLPPIINTLSGGPGNENLIGFLGGAFAVFLGCIWYMLARERGRFPWLPWASTTYDITGVTLFLFLLSLHDRAAGLNSFVIWEFYLTNLLLTCLRNDARLTLFAGGLAILQYLALAQWIFANSSAEQLASVSYGTALWSTVGQRTVVLLVATIVAVTTVTRMHRLSKMSGTDSLTGIPNRNWFLHQAKQLIDSAMRARKPVCIAIIDLDHFKRINDEVGHQAGDDALIHAVSVIHGNVTAPDTVGRLGGEEFGLLIHADLETARTRVDRIRVALEQSRFQTPGAEQIIQVTLSSGIAHCDADGQSLTSLMGVADRRLRKAKSAGRNCVHHVD</sequence>
<evidence type="ECO:0000256" key="1">
    <source>
        <dbReference type="ARBA" id="ARBA00012528"/>
    </source>
</evidence>
<dbReference type="InterPro" id="IPR000160">
    <property type="entry name" value="GGDEF_dom"/>
</dbReference>
<evidence type="ECO:0000256" key="2">
    <source>
        <dbReference type="SAM" id="Phobius"/>
    </source>
</evidence>
<name>A0ABX8WRG8_9GAMM</name>
<keyword evidence="2" id="KW-0812">Transmembrane</keyword>
<organism evidence="4 5">
    <name type="scientific">Lysobacter soyae</name>
    <dbReference type="NCBI Taxonomy" id="2764185"/>
    <lineage>
        <taxon>Bacteria</taxon>
        <taxon>Pseudomonadati</taxon>
        <taxon>Pseudomonadota</taxon>
        <taxon>Gammaproteobacteria</taxon>
        <taxon>Lysobacterales</taxon>
        <taxon>Lysobacteraceae</taxon>
        <taxon>Lysobacter</taxon>
    </lineage>
</organism>
<proteinExistence type="predicted"/>
<dbReference type="SUPFAM" id="SSF55073">
    <property type="entry name" value="Nucleotide cyclase"/>
    <property type="match status" value="1"/>
</dbReference>
<dbReference type="CDD" id="cd01949">
    <property type="entry name" value="GGDEF"/>
    <property type="match status" value="1"/>
</dbReference>
<feature type="domain" description="GGDEF" evidence="3">
    <location>
        <begin position="228"/>
        <end position="361"/>
    </location>
</feature>
<keyword evidence="5" id="KW-1185">Reference proteome</keyword>
<protein>
    <recommendedName>
        <fullName evidence="1">diguanylate cyclase</fullName>
        <ecNumber evidence="1">2.7.7.65</ecNumber>
    </recommendedName>
</protein>
<dbReference type="InterPro" id="IPR043128">
    <property type="entry name" value="Rev_trsase/Diguanyl_cyclase"/>
</dbReference>
<feature type="transmembrane region" description="Helical" evidence="2">
    <location>
        <begin position="102"/>
        <end position="122"/>
    </location>
</feature>
<reference evidence="4 5" key="1">
    <citation type="submission" date="2021-08" db="EMBL/GenBank/DDBJ databases">
        <title>Lysobacter sp. strain CJ11 Genome sequencing and assembly.</title>
        <authorList>
            <person name="Kim I."/>
        </authorList>
    </citation>
    <scope>NUCLEOTIDE SEQUENCE [LARGE SCALE GENOMIC DNA]</scope>
    <source>
        <strain evidence="4 5">CJ11</strain>
    </source>
</reference>
<dbReference type="Proteomes" id="UP000824755">
    <property type="component" value="Chromosome"/>
</dbReference>
<dbReference type="EMBL" id="CP080544">
    <property type="protein sequence ID" value="QYR53426.1"/>
    <property type="molecule type" value="Genomic_DNA"/>
</dbReference>
<dbReference type="PANTHER" id="PTHR45138:SF24">
    <property type="entry name" value="DIGUANYLATE CYCLASE DGCC-RELATED"/>
    <property type="match status" value="1"/>
</dbReference>